<dbReference type="Proteomes" id="UP000678679">
    <property type="component" value="Chromosome 2"/>
</dbReference>
<dbReference type="RefSeq" id="WP_158297885.1">
    <property type="nucleotide sequence ID" value="NZ_CP076133.1"/>
</dbReference>
<dbReference type="KEGG" id="fya:KMW28_26025"/>
<reference evidence="2 3" key="1">
    <citation type="submission" date="2021-05" db="EMBL/GenBank/DDBJ databases">
        <title>Comparative genomic studies on the polysaccharide-degrading batcterial strains of the Flammeovirga genus.</title>
        <authorList>
            <person name="Zewei F."/>
            <person name="Zheng Z."/>
            <person name="Yu L."/>
            <person name="Ruyue G."/>
            <person name="Yanhong M."/>
            <person name="Yuanyuan C."/>
            <person name="Jingyan G."/>
            <person name="Wenjun H."/>
        </authorList>
    </citation>
    <scope>NUCLEOTIDE SEQUENCE [LARGE SCALE GENOMIC DNA]</scope>
    <source>
        <strain evidence="2 3">NBRC:100898</strain>
    </source>
</reference>
<accession>A0AAX1NDJ8</accession>
<protein>
    <submittedName>
        <fullName evidence="2">Uncharacterized protein</fullName>
    </submittedName>
</protein>
<proteinExistence type="predicted"/>
<evidence type="ECO:0000313" key="2">
    <source>
        <dbReference type="EMBL" id="QWG04355.1"/>
    </source>
</evidence>
<organism evidence="2 3">
    <name type="scientific">Flammeovirga yaeyamensis</name>
    <dbReference type="NCBI Taxonomy" id="367791"/>
    <lineage>
        <taxon>Bacteria</taxon>
        <taxon>Pseudomonadati</taxon>
        <taxon>Bacteroidota</taxon>
        <taxon>Cytophagia</taxon>
        <taxon>Cytophagales</taxon>
        <taxon>Flammeovirgaceae</taxon>
        <taxon>Flammeovirga</taxon>
    </lineage>
</organism>
<keyword evidence="3" id="KW-1185">Reference proteome</keyword>
<feature type="chain" id="PRO_5043735149" evidence="1">
    <location>
        <begin position="21"/>
        <end position="147"/>
    </location>
</feature>
<keyword evidence="1" id="KW-0732">Signal</keyword>
<dbReference type="AlphaFoldDB" id="A0AAX1NDJ8"/>
<gene>
    <name evidence="2" type="ORF">KMW28_26025</name>
</gene>
<sequence>MKKTFTFLVILLLTMGLVNANERNNAHLKSEDSVTKNNNIGKELTNQSEIHQELNTYLKIEEEGAMDYIYNPQNNNIVMYFKDGVRSLTLKAVKRTRQLTNVYYNVNDEFTLHVVVYNDTKNIVDVRTRKYFPEYDRTFSVITDEKK</sequence>
<feature type="signal peptide" evidence="1">
    <location>
        <begin position="1"/>
        <end position="20"/>
    </location>
</feature>
<evidence type="ECO:0000313" key="3">
    <source>
        <dbReference type="Proteomes" id="UP000678679"/>
    </source>
</evidence>
<name>A0AAX1NDJ8_9BACT</name>
<evidence type="ECO:0000256" key="1">
    <source>
        <dbReference type="SAM" id="SignalP"/>
    </source>
</evidence>
<dbReference type="EMBL" id="CP076133">
    <property type="protein sequence ID" value="QWG04355.1"/>
    <property type="molecule type" value="Genomic_DNA"/>
</dbReference>